<dbReference type="Gene3D" id="3.90.226.10">
    <property type="entry name" value="2-enoyl-CoA Hydratase, Chain A, domain 1"/>
    <property type="match status" value="1"/>
</dbReference>
<dbReference type="InterPro" id="IPR029045">
    <property type="entry name" value="ClpP/crotonase-like_dom_sf"/>
</dbReference>
<keyword evidence="3 5" id="KW-0456">Lyase</keyword>
<dbReference type="RefSeq" id="WP_120759696.1">
    <property type="nucleotide sequence ID" value="NZ_RBAM01000028.1"/>
</dbReference>
<dbReference type="PANTHER" id="PTHR11941:SF169">
    <property type="entry name" value="(7AS)-7A-METHYL-1,5-DIOXO-2,3,5,6,7,7A-HEXAHYDRO-1H-INDENE-CARBOXYL-COA HYDROLASE"/>
    <property type="match status" value="1"/>
</dbReference>
<dbReference type="Gene3D" id="1.10.12.10">
    <property type="entry name" value="Lyase 2-enoyl-coa Hydratase, Chain A, domain 2"/>
    <property type="match status" value="1"/>
</dbReference>
<dbReference type="EMBL" id="RBAM01000028">
    <property type="protein sequence ID" value="RKN60798.1"/>
    <property type="molecule type" value="Genomic_DNA"/>
</dbReference>
<evidence type="ECO:0000256" key="2">
    <source>
        <dbReference type="ARBA" id="ARBA00023098"/>
    </source>
</evidence>
<evidence type="ECO:0000256" key="3">
    <source>
        <dbReference type="ARBA" id="ARBA00023239"/>
    </source>
</evidence>
<dbReference type="GO" id="GO:0006635">
    <property type="term" value="P:fatty acid beta-oxidation"/>
    <property type="evidence" value="ECO:0007669"/>
    <property type="project" value="TreeGrafter"/>
</dbReference>
<dbReference type="AlphaFoldDB" id="A0A3B0AJJ2"/>
<dbReference type="PROSITE" id="PS00166">
    <property type="entry name" value="ENOYL_COA_HYDRATASE"/>
    <property type="match status" value="1"/>
</dbReference>
<evidence type="ECO:0000256" key="4">
    <source>
        <dbReference type="RuleBase" id="RU003707"/>
    </source>
</evidence>
<dbReference type="EC" id="4.2.1.17" evidence="5"/>
<dbReference type="Proteomes" id="UP000270343">
    <property type="component" value="Unassembled WGS sequence"/>
</dbReference>
<keyword evidence="2" id="KW-0443">Lipid metabolism</keyword>
<proteinExistence type="inferred from homology"/>
<sequence length="283" mass="29280">MSDIRADTVRTETVRTDTARAETLCAETVCTEAVRTESVGGTLVVTIDRPRVRNAVNAEVALGIAAAVDRLESDPGLRVGVLTGTDGTFCAGMDLKAAARGEQVTVPGKGFAGLAEAPTTKPLIAAVEGHALGGGFELALACDLVVAAEGARFALPEVRRGLIAAGGGVVRLPRRIPHHLAMELLLTGRTVTAERARELGVVNRLTPDGGALPAALELAEEIVANAPLALAAVKRTVRLSDGAPEPEAFAVQAAEAGALLRSADFAEGVRAFTEKRTPQWSGR</sequence>
<comment type="caution">
    <text evidence="5">The sequence shown here is derived from an EMBL/GenBank/DDBJ whole genome shotgun (WGS) entry which is preliminary data.</text>
</comment>
<dbReference type="PANTHER" id="PTHR11941">
    <property type="entry name" value="ENOYL-COA HYDRATASE-RELATED"/>
    <property type="match status" value="1"/>
</dbReference>
<dbReference type="InterPro" id="IPR014748">
    <property type="entry name" value="Enoyl-CoA_hydra_C"/>
</dbReference>
<reference evidence="5 6" key="1">
    <citation type="journal article" date="2015" name="Antonie Van Leeuwenhoek">
        <title>Streptomyces klenkii sp. nov., isolated from deep marine sediment.</title>
        <authorList>
            <person name="Veyisoglu A."/>
            <person name="Sahin N."/>
        </authorList>
    </citation>
    <scope>NUCLEOTIDE SEQUENCE [LARGE SCALE GENOMIC DNA]</scope>
    <source>
        <strain evidence="5 6">KCTC 29202</strain>
    </source>
</reference>
<name>A0A3B0AJJ2_9ACTN</name>
<dbReference type="NCBIfam" id="NF006100">
    <property type="entry name" value="PRK08252.1"/>
    <property type="match status" value="1"/>
</dbReference>
<protein>
    <submittedName>
        <fullName evidence="5">Enoyl-CoA hydratase</fullName>
        <ecNumber evidence="5">4.2.1.17</ecNumber>
    </submittedName>
</protein>
<evidence type="ECO:0000313" key="5">
    <source>
        <dbReference type="EMBL" id="RKN60798.1"/>
    </source>
</evidence>
<dbReference type="OrthoDB" id="9775794at2"/>
<evidence type="ECO:0000256" key="1">
    <source>
        <dbReference type="ARBA" id="ARBA00005254"/>
    </source>
</evidence>
<comment type="similarity">
    <text evidence="1 4">Belongs to the enoyl-CoA hydratase/isomerase family.</text>
</comment>
<dbReference type="Pfam" id="PF00378">
    <property type="entry name" value="ECH_1"/>
    <property type="match status" value="1"/>
</dbReference>
<dbReference type="GO" id="GO:0004300">
    <property type="term" value="F:enoyl-CoA hydratase activity"/>
    <property type="evidence" value="ECO:0007669"/>
    <property type="project" value="UniProtKB-EC"/>
</dbReference>
<dbReference type="InterPro" id="IPR001753">
    <property type="entry name" value="Enoyl-CoA_hydra/iso"/>
</dbReference>
<dbReference type="SUPFAM" id="SSF52096">
    <property type="entry name" value="ClpP/crotonase"/>
    <property type="match status" value="1"/>
</dbReference>
<dbReference type="CDD" id="cd06558">
    <property type="entry name" value="crotonase-like"/>
    <property type="match status" value="1"/>
</dbReference>
<evidence type="ECO:0000313" key="6">
    <source>
        <dbReference type="Proteomes" id="UP000270343"/>
    </source>
</evidence>
<gene>
    <name evidence="5" type="ORF">D7231_32825</name>
</gene>
<keyword evidence="6" id="KW-1185">Reference proteome</keyword>
<accession>A0A3B0AJJ2</accession>
<dbReference type="InterPro" id="IPR018376">
    <property type="entry name" value="Enoyl-CoA_hyd/isom_CS"/>
</dbReference>
<organism evidence="5 6">
    <name type="scientific">Streptomyces klenkii</name>
    <dbReference type="NCBI Taxonomy" id="1420899"/>
    <lineage>
        <taxon>Bacteria</taxon>
        <taxon>Bacillati</taxon>
        <taxon>Actinomycetota</taxon>
        <taxon>Actinomycetes</taxon>
        <taxon>Kitasatosporales</taxon>
        <taxon>Streptomycetaceae</taxon>
        <taxon>Streptomyces</taxon>
    </lineage>
</organism>